<sequence>MTTTAALFGLLGAGLAVGVLLVWAGLRGRPVRPATPSRLSAWLAVHHDRKQVGWLVVAVLAGLAVGTITGWVVGAVLTVVAVVGLPRILGSNTDHKLHLERIEAIAGWTEMLRDTLVAAAGLEQAILATAPACPAAIREEITELAVRLERGERLAPSLRNLAEQLRDPTADLVISALVLAAEHQARQLADLLGELASEAREQASMRMRVEAGRARTKTSVRVIVITTLSFAVGLVLLNRGYLAPYNSAFGQIMLLIVGVLFAAAFVWLSKIARMRESERFLTELGTIRSHDADLDVDDLFTGKGASS</sequence>
<gene>
    <name evidence="8" type="ORF">SAMN04489732_126122</name>
</gene>
<dbReference type="PANTHER" id="PTHR35007:SF3">
    <property type="entry name" value="POSSIBLE CONSERVED ALANINE RICH MEMBRANE PROTEIN"/>
    <property type="match status" value="1"/>
</dbReference>
<protein>
    <submittedName>
        <fullName evidence="8">Flp pilus assembly protein TadB</fullName>
    </submittedName>
</protein>
<evidence type="ECO:0000256" key="1">
    <source>
        <dbReference type="ARBA" id="ARBA00004651"/>
    </source>
</evidence>
<evidence type="ECO:0000256" key="4">
    <source>
        <dbReference type="ARBA" id="ARBA00022989"/>
    </source>
</evidence>
<reference evidence="8 9" key="1">
    <citation type="submission" date="2016-10" db="EMBL/GenBank/DDBJ databases">
        <authorList>
            <person name="de Groot N.N."/>
        </authorList>
    </citation>
    <scope>NUCLEOTIDE SEQUENCE [LARGE SCALE GENOMIC DNA]</scope>
    <source>
        <strain evidence="8 9">DSM 44993</strain>
    </source>
</reference>
<evidence type="ECO:0000256" key="6">
    <source>
        <dbReference type="SAM" id="Phobius"/>
    </source>
</evidence>
<dbReference type="Proteomes" id="UP000198582">
    <property type="component" value="Unassembled WGS sequence"/>
</dbReference>
<dbReference type="GO" id="GO:0005886">
    <property type="term" value="C:plasma membrane"/>
    <property type="evidence" value="ECO:0007669"/>
    <property type="project" value="UniProtKB-SubCell"/>
</dbReference>
<evidence type="ECO:0000313" key="9">
    <source>
        <dbReference type="Proteomes" id="UP000198582"/>
    </source>
</evidence>
<dbReference type="OrthoDB" id="5243396at2"/>
<feature type="transmembrane region" description="Helical" evidence="6">
    <location>
        <begin position="222"/>
        <end position="242"/>
    </location>
</feature>
<keyword evidence="9" id="KW-1185">Reference proteome</keyword>
<evidence type="ECO:0000256" key="5">
    <source>
        <dbReference type="ARBA" id="ARBA00023136"/>
    </source>
</evidence>
<feature type="domain" description="Type II secretion system protein GspF" evidence="7">
    <location>
        <begin position="110"/>
        <end position="233"/>
    </location>
</feature>
<organism evidence="8 9">
    <name type="scientific">Amycolatopsis saalfeldensis</name>
    <dbReference type="NCBI Taxonomy" id="394193"/>
    <lineage>
        <taxon>Bacteria</taxon>
        <taxon>Bacillati</taxon>
        <taxon>Actinomycetota</taxon>
        <taxon>Actinomycetes</taxon>
        <taxon>Pseudonocardiales</taxon>
        <taxon>Pseudonocardiaceae</taxon>
        <taxon>Amycolatopsis</taxon>
    </lineage>
</organism>
<keyword evidence="3 6" id="KW-0812">Transmembrane</keyword>
<dbReference type="InterPro" id="IPR018076">
    <property type="entry name" value="T2SS_GspF_dom"/>
</dbReference>
<dbReference type="Pfam" id="PF00482">
    <property type="entry name" value="T2SSF"/>
    <property type="match status" value="1"/>
</dbReference>
<evidence type="ECO:0000313" key="8">
    <source>
        <dbReference type="EMBL" id="SEP53398.1"/>
    </source>
</evidence>
<keyword evidence="4 6" id="KW-1133">Transmembrane helix</keyword>
<keyword evidence="5 6" id="KW-0472">Membrane</keyword>
<accession>A0A1H8YPV7</accession>
<proteinExistence type="predicted"/>
<evidence type="ECO:0000256" key="3">
    <source>
        <dbReference type="ARBA" id="ARBA00022692"/>
    </source>
</evidence>
<dbReference type="AlphaFoldDB" id="A0A1H8YPV7"/>
<evidence type="ECO:0000259" key="7">
    <source>
        <dbReference type="Pfam" id="PF00482"/>
    </source>
</evidence>
<keyword evidence="2" id="KW-1003">Cell membrane</keyword>
<dbReference type="EMBL" id="FOEF01000026">
    <property type="protein sequence ID" value="SEP53398.1"/>
    <property type="molecule type" value="Genomic_DNA"/>
</dbReference>
<comment type="subcellular location">
    <subcellularLocation>
        <location evidence="1">Cell membrane</location>
        <topology evidence="1">Multi-pass membrane protein</topology>
    </subcellularLocation>
</comment>
<dbReference type="PANTHER" id="PTHR35007">
    <property type="entry name" value="INTEGRAL MEMBRANE PROTEIN-RELATED"/>
    <property type="match status" value="1"/>
</dbReference>
<feature type="transmembrane region" description="Helical" evidence="6">
    <location>
        <begin position="52"/>
        <end position="85"/>
    </location>
</feature>
<feature type="transmembrane region" description="Helical" evidence="6">
    <location>
        <begin position="248"/>
        <end position="269"/>
    </location>
</feature>
<dbReference type="STRING" id="394193.SAMN04489732_126122"/>
<dbReference type="RefSeq" id="WP_091628078.1">
    <property type="nucleotide sequence ID" value="NZ_FOEF01000026.1"/>
</dbReference>
<name>A0A1H8YPV7_9PSEU</name>
<evidence type="ECO:0000256" key="2">
    <source>
        <dbReference type="ARBA" id="ARBA00022475"/>
    </source>
</evidence>